<protein>
    <submittedName>
        <fullName evidence="2">Putative secreted protein</fullName>
    </submittedName>
</protein>
<proteinExistence type="predicted"/>
<dbReference type="AlphaFoldDB" id="A0A4D5RCH4"/>
<evidence type="ECO:0000313" key="2">
    <source>
        <dbReference type="EMBL" id="MOY34812.1"/>
    </source>
</evidence>
<sequence length="83" mass="9404">MKLLVFPLAGGLLYFALMVCQSASQDPLFPASCNIRDCSYIMRRMRRLKKILIVGKIKKKGRYCAGLDVGTNIFLYMGTGFYK</sequence>
<feature type="signal peptide" evidence="1">
    <location>
        <begin position="1"/>
        <end position="24"/>
    </location>
</feature>
<dbReference type="EMBL" id="GHJT01000841">
    <property type="protein sequence ID" value="MOY34812.1"/>
    <property type="molecule type" value="Transcribed_RNA"/>
</dbReference>
<name>A0A4D5RCH4_IXOSC</name>
<accession>A0A4D5RCH4</accession>
<feature type="chain" id="PRO_5020027036" evidence="1">
    <location>
        <begin position="25"/>
        <end position="83"/>
    </location>
</feature>
<organism evidence="2">
    <name type="scientific">Ixodes scapularis</name>
    <name type="common">Black-legged tick</name>
    <name type="synonym">Deer tick</name>
    <dbReference type="NCBI Taxonomy" id="6945"/>
    <lineage>
        <taxon>Eukaryota</taxon>
        <taxon>Metazoa</taxon>
        <taxon>Ecdysozoa</taxon>
        <taxon>Arthropoda</taxon>
        <taxon>Chelicerata</taxon>
        <taxon>Arachnida</taxon>
        <taxon>Acari</taxon>
        <taxon>Parasitiformes</taxon>
        <taxon>Ixodida</taxon>
        <taxon>Ixodoidea</taxon>
        <taxon>Ixodidae</taxon>
        <taxon>Ixodinae</taxon>
        <taxon>Ixodes</taxon>
    </lineage>
</organism>
<reference evidence="2" key="1">
    <citation type="submission" date="2019-04" db="EMBL/GenBank/DDBJ databases">
        <title>An insight into the mialome of Ixodes scapularis.</title>
        <authorList>
            <person name="Ribeiro J.M."/>
            <person name="Mather T.N."/>
            <person name="Karim S."/>
        </authorList>
    </citation>
    <scope>NUCLEOTIDE SEQUENCE</scope>
</reference>
<keyword evidence="1" id="KW-0732">Signal</keyword>
<evidence type="ECO:0000256" key="1">
    <source>
        <dbReference type="SAM" id="SignalP"/>
    </source>
</evidence>